<accession>A0AAQ3TS50</accession>
<evidence type="ECO:0000313" key="2">
    <source>
        <dbReference type="Proteomes" id="UP001341281"/>
    </source>
</evidence>
<gene>
    <name evidence="1" type="ORF">U9M48_027057</name>
</gene>
<dbReference type="AlphaFoldDB" id="A0AAQ3TS50"/>
<protein>
    <recommendedName>
        <fullName evidence="3">F-box domain-containing protein</fullName>
    </recommendedName>
</protein>
<proteinExistence type="predicted"/>
<sequence length="80" mass="8854">MGCCLAHSDSVDIGLHLKRSSLEQKEGMADLLPEDVLANIIRRLAPRHLAISRISLSNGKYQVIKPPVGFEWSESEPTDL</sequence>
<reference evidence="1 2" key="1">
    <citation type="submission" date="2024-02" db="EMBL/GenBank/DDBJ databases">
        <title>High-quality chromosome-scale genome assembly of Pensacola bahiagrass (Paspalum notatum Flugge var. saurae).</title>
        <authorList>
            <person name="Vega J.M."/>
            <person name="Podio M."/>
            <person name="Orjuela J."/>
            <person name="Siena L.A."/>
            <person name="Pessino S.C."/>
            <person name="Combes M.C."/>
            <person name="Mariac C."/>
            <person name="Albertini E."/>
            <person name="Pupilli F."/>
            <person name="Ortiz J.P.A."/>
            <person name="Leblanc O."/>
        </authorList>
    </citation>
    <scope>NUCLEOTIDE SEQUENCE [LARGE SCALE GENOMIC DNA]</scope>
    <source>
        <strain evidence="1">R1</strain>
        <tissue evidence="1">Leaf</tissue>
    </source>
</reference>
<dbReference type="EMBL" id="CP144750">
    <property type="protein sequence ID" value="WVZ79484.1"/>
    <property type="molecule type" value="Genomic_DNA"/>
</dbReference>
<name>A0AAQ3TS50_PASNO</name>
<evidence type="ECO:0000313" key="1">
    <source>
        <dbReference type="EMBL" id="WVZ79484.1"/>
    </source>
</evidence>
<keyword evidence="2" id="KW-1185">Reference proteome</keyword>
<organism evidence="1 2">
    <name type="scientific">Paspalum notatum var. saurae</name>
    <dbReference type="NCBI Taxonomy" id="547442"/>
    <lineage>
        <taxon>Eukaryota</taxon>
        <taxon>Viridiplantae</taxon>
        <taxon>Streptophyta</taxon>
        <taxon>Embryophyta</taxon>
        <taxon>Tracheophyta</taxon>
        <taxon>Spermatophyta</taxon>
        <taxon>Magnoliopsida</taxon>
        <taxon>Liliopsida</taxon>
        <taxon>Poales</taxon>
        <taxon>Poaceae</taxon>
        <taxon>PACMAD clade</taxon>
        <taxon>Panicoideae</taxon>
        <taxon>Andropogonodae</taxon>
        <taxon>Paspaleae</taxon>
        <taxon>Paspalinae</taxon>
        <taxon>Paspalum</taxon>
    </lineage>
</organism>
<evidence type="ECO:0008006" key="3">
    <source>
        <dbReference type="Google" id="ProtNLM"/>
    </source>
</evidence>
<dbReference type="Proteomes" id="UP001341281">
    <property type="component" value="Chromosome 06"/>
</dbReference>